<dbReference type="Gene3D" id="1.20.120.1380">
    <property type="entry name" value="Flagellar FlhF biosynthesis protein, N domain"/>
    <property type="match status" value="1"/>
</dbReference>
<keyword evidence="9" id="KW-0342">GTP-binding</keyword>
<evidence type="ECO:0000259" key="14">
    <source>
        <dbReference type="SMART" id="SM00382"/>
    </source>
</evidence>
<accession>A0A3D8GN13</accession>
<comment type="similarity">
    <text evidence="2">Belongs to the GTP-binding SRP family.</text>
</comment>
<evidence type="ECO:0000256" key="9">
    <source>
        <dbReference type="ARBA" id="ARBA00023134"/>
    </source>
</evidence>
<keyword evidence="8" id="KW-0653">Protein transport</keyword>
<dbReference type="RefSeq" id="WP_115452812.1">
    <property type="nucleotide sequence ID" value="NZ_QNQT01000007.1"/>
</dbReference>
<dbReference type="Pfam" id="PF00448">
    <property type="entry name" value="SRP54"/>
    <property type="match status" value="1"/>
</dbReference>
<keyword evidence="16" id="KW-0969">Cilium</keyword>
<keyword evidence="17" id="KW-1185">Reference proteome</keyword>
<keyword evidence="16" id="KW-0282">Flagellum</keyword>
<comment type="subcellular location">
    <subcellularLocation>
        <location evidence="1">Cell membrane</location>
        <topology evidence="1">Peripheral membrane protein</topology>
        <orientation evidence="1">Cytoplasmic side</orientation>
    </subcellularLocation>
</comment>
<dbReference type="OrthoDB" id="9778554at2"/>
<dbReference type="GO" id="GO:0006614">
    <property type="term" value="P:SRP-dependent cotranslational protein targeting to membrane"/>
    <property type="evidence" value="ECO:0007669"/>
    <property type="project" value="UniProtKB-UniRule"/>
</dbReference>
<dbReference type="GO" id="GO:0015031">
    <property type="term" value="P:protein transport"/>
    <property type="evidence" value="ECO:0007669"/>
    <property type="project" value="UniProtKB-KW"/>
</dbReference>
<evidence type="ECO:0000256" key="6">
    <source>
        <dbReference type="ARBA" id="ARBA00022741"/>
    </source>
</evidence>
<keyword evidence="6" id="KW-0547">Nucleotide-binding</keyword>
<dbReference type="GO" id="GO:0005525">
    <property type="term" value="F:GTP binding"/>
    <property type="evidence" value="ECO:0007669"/>
    <property type="project" value="UniProtKB-UniRule"/>
</dbReference>
<evidence type="ECO:0000256" key="13">
    <source>
        <dbReference type="NCBIfam" id="TIGR03499"/>
    </source>
</evidence>
<keyword evidence="11" id="KW-1006">Bacterial flagellum protein export</keyword>
<name>A0A3D8GN13_9BACI</name>
<dbReference type="AlphaFoldDB" id="A0A3D8GN13"/>
<dbReference type="InterPro" id="IPR000897">
    <property type="entry name" value="SRP54_GTPase_dom"/>
</dbReference>
<dbReference type="NCBIfam" id="TIGR03499">
    <property type="entry name" value="FlhF"/>
    <property type="match status" value="1"/>
</dbReference>
<evidence type="ECO:0000313" key="16">
    <source>
        <dbReference type="EMBL" id="RDU35884.1"/>
    </source>
</evidence>
<evidence type="ECO:0000256" key="11">
    <source>
        <dbReference type="ARBA" id="ARBA00023225"/>
    </source>
</evidence>
<dbReference type="InterPro" id="IPR047040">
    <property type="entry name" value="FlhF__GTPase_dom"/>
</dbReference>
<dbReference type="GO" id="GO:0003924">
    <property type="term" value="F:GTPase activity"/>
    <property type="evidence" value="ECO:0007669"/>
    <property type="project" value="UniProtKB-UniRule"/>
</dbReference>
<evidence type="ECO:0000256" key="12">
    <source>
        <dbReference type="ARBA" id="ARBA00025337"/>
    </source>
</evidence>
<evidence type="ECO:0000313" key="17">
    <source>
        <dbReference type="Proteomes" id="UP000257144"/>
    </source>
</evidence>
<dbReference type="InterPro" id="IPR003593">
    <property type="entry name" value="AAA+_ATPase"/>
</dbReference>
<dbReference type="Gene3D" id="3.40.50.300">
    <property type="entry name" value="P-loop containing nucleotide triphosphate hydrolases"/>
    <property type="match status" value="1"/>
</dbReference>
<dbReference type="InterPro" id="IPR020006">
    <property type="entry name" value="FlhF"/>
</dbReference>
<dbReference type="CDD" id="cd17873">
    <property type="entry name" value="FlhF"/>
    <property type="match status" value="1"/>
</dbReference>
<evidence type="ECO:0000256" key="2">
    <source>
        <dbReference type="ARBA" id="ARBA00008531"/>
    </source>
</evidence>
<dbReference type="FunFam" id="3.40.50.300:FF:000695">
    <property type="entry name" value="Flagellar biosynthesis regulator FlhF"/>
    <property type="match status" value="1"/>
</dbReference>
<proteinExistence type="inferred from homology"/>
<evidence type="ECO:0000259" key="15">
    <source>
        <dbReference type="SMART" id="SM00962"/>
    </source>
</evidence>
<protein>
    <recommendedName>
        <fullName evidence="3 13">Flagellar biosynthesis protein FlhF</fullName>
    </recommendedName>
</protein>
<evidence type="ECO:0000256" key="5">
    <source>
        <dbReference type="ARBA" id="ARBA00022475"/>
    </source>
</evidence>
<evidence type="ECO:0000256" key="4">
    <source>
        <dbReference type="ARBA" id="ARBA00022448"/>
    </source>
</evidence>
<dbReference type="PANTHER" id="PTHR43134">
    <property type="entry name" value="SIGNAL RECOGNITION PARTICLE RECEPTOR SUBUNIT ALPHA"/>
    <property type="match status" value="1"/>
</dbReference>
<reference evidence="16 17" key="1">
    <citation type="submission" date="2018-07" db="EMBL/GenBank/DDBJ databases">
        <title>Bacillus sp. YLB-04 draft genome sequence.</title>
        <authorList>
            <person name="Yu L."/>
            <person name="Tang X."/>
        </authorList>
    </citation>
    <scope>NUCLEOTIDE SEQUENCE [LARGE SCALE GENOMIC DNA]</scope>
    <source>
        <strain evidence="16 17">YLB-04</strain>
    </source>
</reference>
<dbReference type="GO" id="GO:0044781">
    <property type="term" value="P:bacterial-type flagellum organization"/>
    <property type="evidence" value="ECO:0007669"/>
    <property type="project" value="UniProtKB-UniRule"/>
</dbReference>
<dbReference type="EMBL" id="QNQT01000007">
    <property type="protein sequence ID" value="RDU35884.1"/>
    <property type="molecule type" value="Genomic_DNA"/>
</dbReference>
<dbReference type="GO" id="GO:0005886">
    <property type="term" value="C:plasma membrane"/>
    <property type="evidence" value="ECO:0007669"/>
    <property type="project" value="UniProtKB-SubCell"/>
</dbReference>
<sequence length="393" mass="44057">MKIKTYIVNNLTEAYPLIFKDLGTSAFILNSKEIRSGGIFGWFGRKQVEVVAAADISKETPTAEEKPQHESQRMDFFMAADTAKTEIPPEKEVLREISEMKGLIHSMIKNAPEEKKAPGPLDKWVQHLEDQEVDREVIQYIVKKAEQTGKKASEEEMGRLVFKIVTELLREGLATEPEKGATAGQPSLITLVGPTGVGKTTTIAKLAAARAFQKKQKVGLLTSDTFRIAAVEQLLTYADILNIPLEVVMKEDELETAMKAMKGRHVVFMDTAGRNYLEKQYINEVSQFLRYDTRQENYLVLSMTSRWRDMKNIVEQMKAVPIDKLILTKWDETACYGAALNMAYHYPYPLAFICTGQEVPQDIVPAEAEFMAKKLLGVEENAAGPGVSFKAIV</sequence>
<dbReference type="PANTHER" id="PTHR43134:SF3">
    <property type="entry name" value="FLAGELLAR BIOSYNTHESIS PROTEIN FLHF"/>
    <property type="match status" value="1"/>
</dbReference>
<keyword evidence="10" id="KW-0472">Membrane</keyword>
<feature type="domain" description="AAA+ ATPase" evidence="14">
    <location>
        <begin position="185"/>
        <end position="383"/>
    </location>
</feature>
<dbReference type="Proteomes" id="UP000257144">
    <property type="component" value="Unassembled WGS sequence"/>
</dbReference>
<dbReference type="GO" id="GO:0005047">
    <property type="term" value="F:signal recognition particle binding"/>
    <property type="evidence" value="ECO:0007669"/>
    <property type="project" value="TreeGrafter"/>
</dbReference>
<dbReference type="InterPro" id="IPR027417">
    <property type="entry name" value="P-loop_NTPase"/>
</dbReference>
<dbReference type="SMART" id="SM00962">
    <property type="entry name" value="SRP54"/>
    <property type="match status" value="1"/>
</dbReference>
<comment type="function">
    <text evidence="12">Necessary for flagellar biosynthesis. May be involved in translocation of the flagellum.</text>
</comment>
<evidence type="ECO:0000256" key="7">
    <source>
        <dbReference type="ARBA" id="ARBA00022795"/>
    </source>
</evidence>
<keyword evidence="5" id="KW-1003">Cell membrane</keyword>
<keyword evidence="7" id="KW-1005">Bacterial flagellum biogenesis</keyword>
<keyword evidence="16" id="KW-0966">Cell projection</keyword>
<feature type="domain" description="SRP54-type proteins GTP-binding" evidence="15">
    <location>
        <begin position="186"/>
        <end position="377"/>
    </location>
</feature>
<evidence type="ECO:0000256" key="1">
    <source>
        <dbReference type="ARBA" id="ARBA00004413"/>
    </source>
</evidence>
<organism evidence="16 17">
    <name type="scientific">Neobacillus piezotolerans</name>
    <dbReference type="NCBI Taxonomy" id="2259171"/>
    <lineage>
        <taxon>Bacteria</taxon>
        <taxon>Bacillati</taxon>
        <taxon>Bacillota</taxon>
        <taxon>Bacilli</taxon>
        <taxon>Bacillales</taxon>
        <taxon>Bacillaceae</taxon>
        <taxon>Neobacillus</taxon>
    </lineage>
</organism>
<keyword evidence="4" id="KW-0813">Transport</keyword>
<comment type="caution">
    <text evidence="16">The sequence shown here is derived from an EMBL/GenBank/DDBJ whole genome shotgun (WGS) entry which is preliminary data.</text>
</comment>
<evidence type="ECO:0000256" key="3">
    <source>
        <dbReference type="ARBA" id="ARBA00014919"/>
    </source>
</evidence>
<evidence type="ECO:0000256" key="8">
    <source>
        <dbReference type="ARBA" id="ARBA00022927"/>
    </source>
</evidence>
<dbReference type="SMART" id="SM00382">
    <property type="entry name" value="AAA"/>
    <property type="match status" value="1"/>
</dbReference>
<evidence type="ECO:0000256" key="10">
    <source>
        <dbReference type="ARBA" id="ARBA00023136"/>
    </source>
</evidence>
<gene>
    <name evidence="16" type="primary">flhF</name>
    <name evidence="16" type="ORF">DRW41_14910</name>
</gene>
<dbReference type="SUPFAM" id="SSF52540">
    <property type="entry name" value="P-loop containing nucleoside triphosphate hydrolases"/>
    <property type="match status" value="1"/>
</dbReference>